<dbReference type="InterPro" id="IPR050266">
    <property type="entry name" value="AB_hydrolase_sf"/>
</dbReference>
<evidence type="ECO:0000256" key="2">
    <source>
        <dbReference type="ARBA" id="ARBA00022801"/>
    </source>
</evidence>
<evidence type="ECO:0000313" key="4">
    <source>
        <dbReference type="EMBL" id="KAF6199293.1"/>
    </source>
</evidence>
<feature type="domain" description="AB hydrolase-1" evidence="3">
    <location>
        <begin position="80"/>
        <end position="172"/>
    </location>
</feature>
<accession>A0A6A4J5Q4</accession>
<evidence type="ECO:0000259" key="3">
    <source>
        <dbReference type="Pfam" id="PF00561"/>
    </source>
</evidence>
<dbReference type="Gene3D" id="3.40.50.1820">
    <property type="entry name" value="alpha/beta hydrolase"/>
    <property type="match status" value="3"/>
</dbReference>
<dbReference type="AlphaFoldDB" id="A0A6A4J5Q4"/>
<sequence>MMTPLAVSFPLYPGGLASISCLPVEACPVRPPPPSDRHQDIIVYTDKIPEKYPKTVEEVRIPVPWGHIAGKWWGSKEDKPVILAIHGWQDNAGSWDPVCERIPDEYSVLAIDLPGNGLSSHFPPFISYTFLETPAILKRIVNYLNRGKIHLLGHSGGSAVCFMYSCTFPEDVISYCGVDYLIYCYQKEPARVTVLSKTMDAAINLALRDPRKAKRYPWEEARDKWVAATKGSLTPISAEILMQRGVLKLPDGKVVFSRDNRVKSSDLNQLKVDQTREMIRNYNVSTCLLRAKDSAYFYARGIKNFPEILDILNNQCQHYEYHELEGNHHIHMDKPDEITEIYVSFLNKIKSLKIQLVMVCAGKWWGSSREQPILAFHGLFDNAASFDLLAPHLDVPALLALDLPGHGLSSHFPEGMFWSWTVMMSAIRYLAKHHFKWPTVSFMGHSYGSCLALTYAGLYPKETQALINIDCARASNAIRNDYVDVWRRNTERMLSLESKTTRKPLKYEEAVSKMSNRLMPLTKEQCQIIASRSLSNIGCGKYIFNEDLRMSCPSIGRNTLEAYDALIDNITCPVLNIVATHGILIGDFMAAVKAHNEVMKKKCAHFECQVINGQHHVHMDNPEEVATAINNFFKTVNQPSVESHNALLQFNQVSEKRPIFSCKNLEIEGGENLSGEQLMHLEGGVGSAGILLTGKWWGDQKVQPVLALHGLCDNCATFDSLLPLIDAPSVLAIDLPGHGFSSHIAPGLMYNFPHVVLTVRYLVKNHFGWPKVDFLCHSFGSCTAFMFAALFPKNVGKFVSIDCARFNMSKGSTSPELLRLAVHSTMDSLEEEPIEKSYEQHLKEFIEYREHSGYGLSETASRTLLTRLIKETTSGKYVETTDSRLPLYVGLMPVATLDEMASRITCEVLSIRFSGGVFQKWRKESYDRQLGILTTTSSNLVSVNIDGGHHAHLESPEAVAPHINCFLESA</sequence>
<dbReference type="SUPFAM" id="SSF53474">
    <property type="entry name" value="alpha/beta-Hydrolases"/>
    <property type="match status" value="3"/>
</dbReference>
<comment type="caution">
    <text evidence="4">The sequence shown here is derived from an EMBL/GenBank/DDBJ whole genome shotgun (WGS) entry which is preliminary data.</text>
</comment>
<feature type="domain" description="AB hydrolase-1" evidence="3">
    <location>
        <begin position="372"/>
        <end position="622"/>
    </location>
</feature>
<comment type="similarity">
    <text evidence="1">Belongs to the AB hydrolase superfamily.</text>
</comment>
<reference evidence="4" key="1">
    <citation type="journal article" date="2021" name="Mol. Ecol. Resour.">
        <title>Apolygus lucorum genome provides insights into omnivorousness and mesophyll feeding.</title>
        <authorList>
            <person name="Liu Y."/>
            <person name="Liu H."/>
            <person name="Wang H."/>
            <person name="Huang T."/>
            <person name="Liu B."/>
            <person name="Yang B."/>
            <person name="Yin L."/>
            <person name="Li B."/>
            <person name="Zhang Y."/>
            <person name="Zhang S."/>
            <person name="Jiang F."/>
            <person name="Zhang X."/>
            <person name="Ren Y."/>
            <person name="Wang B."/>
            <person name="Wang S."/>
            <person name="Lu Y."/>
            <person name="Wu K."/>
            <person name="Fan W."/>
            <person name="Wang G."/>
        </authorList>
    </citation>
    <scope>NUCLEOTIDE SEQUENCE</scope>
    <source>
        <strain evidence="4">12Hb</strain>
    </source>
</reference>
<dbReference type="GO" id="GO:0016787">
    <property type="term" value="F:hydrolase activity"/>
    <property type="evidence" value="ECO:0007669"/>
    <property type="project" value="UniProtKB-KW"/>
</dbReference>
<dbReference type="EMBL" id="WIXP02000015">
    <property type="protein sequence ID" value="KAF6199293.1"/>
    <property type="molecule type" value="Genomic_DNA"/>
</dbReference>
<feature type="domain" description="AB hydrolase-1" evidence="3">
    <location>
        <begin position="704"/>
        <end position="803"/>
    </location>
</feature>
<dbReference type="Pfam" id="PF00561">
    <property type="entry name" value="Abhydrolase_1"/>
    <property type="match status" value="3"/>
</dbReference>
<organism evidence="4 5">
    <name type="scientific">Apolygus lucorum</name>
    <name type="common">Small green plant bug</name>
    <name type="synonym">Lygocoris lucorum</name>
    <dbReference type="NCBI Taxonomy" id="248454"/>
    <lineage>
        <taxon>Eukaryota</taxon>
        <taxon>Metazoa</taxon>
        <taxon>Ecdysozoa</taxon>
        <taxon>Arthropoda</taxon>
        <taxon>Hexapoda</taxon>
        <taxon>Insecta</taxon>
        <taxon>Pterygota</taxon>
        <taxon>Neoptera</taxon>
        <taxon>Paraneoptera</taxon>
        <taxon>Hemiptera</taxon>
        <taxon>Heteroptera</taxon>
        <taxon>Panheteroptera</taxon>
        <taxon>Cimicomorpha</taxon>
        <taxon>Miridae</taxon>
        <taxon>Mirini</taxon>
        <taxon>Apolygus</taxon>
    </lineage>
</organism>
<dbReference type="OrthoDB" id="190201at2759"/>
<keyword evidence="5" id="KW-1185">Reference proteome</keyword>
<dbReference type="InterPro" id="IPR029058">
    <property type="entry name" value="AB_hydrolase_fold"/>
</dbReference>
<evidence type="ECO:0000256" key="1">
    <source>
        <dbReference type="ARBA" id="ARBA00008645"/>
    </source>
</evidence>
<protein>
    <recommendedName>
        <fullName evidence="3">AB hydrolase-1 domain-containing protein</fullName>
    </recommendedName>
</protein>
<dbReference type="PANTHER" id="PTHR43798">
    <property type="entry name" value="MONOACYLGLYCEROL LIPASE"/>
    <property type="match status" value="1"/>
</dbReference>
<name>A0A6A4J5Q4_APOLU</name>
<proteinExistence type="inferred from homology"/>
<evidence type="ECO:0000313" key="5">
    <source>
        <dbReference type="Proteomes" id="UP000466442"/>
    </source>
</evidence>
<dbReference type="InterPro" id="IPR000073">
    <property type="entry name" value="AB_hydrolase_1"/>
</dbReference>
<dbReference type="GO" id="GO:0016020">
    <property type="term" value="C:membrane"/>
    <property type="evidence" value="ECO:0007669"/>
    <property type="project" value="TreeGrafter"/>
</dbReference>
<keyword evidence="2" id="KW-0378">Hydrolase</keyword>
<dbReference type="PANTHER" id="PTHR43798:SF14">
    <property type="entry name" value="SERINE HYDROLASE-LIKE PROTEIN DDB_G0286239"/>
    <property type="match status" value="1"/>
</dbReference>
<gene>
    <name evidence="4" type="ORF">GE061_007319</name>
</gene>
<dbReference type="Proteomes" id="UP000466442">
    <property type="component" value="Unassembled WGS sequence"/>
</dbReference>